<dbReference type="AlphaFoldDB" id="G9QQ77"/>
<organism evidence="2 3">
    <name type="scientific">Bacillus smithii 7_3_47FAA</name>
    <dbReference type="NCBI Taxonomy" id="665952"/>
    <lineage>
        <taxon>Bacteria</taxon>
        <taxon>Bacillati</taxon>
        <taxon>Bacillota</taxon>
        <taxon>Bacilli</taxon>
        <taxon>Bacillales</taxon>
        <taxon>Bacillaceae</taxon>
        <taxon>Bacillus</taxon>
    </lineage>
</organism>
<dbReference type="EMBL" id="ACWF01000158">
    <property type="protein sequence ID" value="EHL73391.1"/>
    <property type="molecule type" value="Genomic_DNA"/>
</dbReference>
<keyword evidence="3" id="KW-1185">Reference proteome</keyword>
<dbReference type="GO" id="GO:0004852">
    <property type="term" value="F:uroporphyrinogen-III synthase activity"/>
    <property type="evidence" value="ECO:0007669"/>
    <property type="project" value="InterPro"/>
</dbReference>
<dbReference type="Gene3D" id="3.40.50.10090">
    <property type="match status" value="2"/>
</dbReference>
<accession>G9QQ77</accession>
<dbReference type="Pfam" id="PF02602">
    <property type="entry name" value="HEM4"/>
    <property type="match status" value="1"/>
</dbReference>
<dbReference type="InterPro" id="IPR003754">
    <property type="entry name" value="4pyrrol_synth_uPrphyn_synth"/>
</dbReference>
<name>G9QQ77_9BACI</name>
<feature type="domain" description="Tetrapyrrole biosynthesis uroporphyrinogen III synthase" evidence="1">
    <location>
        <begin position="24"/>
        <end position="252"/>
    </location>
</feature>
<dbReference type="RefSeq" id="WP_003355542.1">
    <property type="nucleotide sequence ID" value="NZ_JH414764.1"/>
</dbReference>
<dbReference type="HOGENOM" id="CLU_011276_9_5_9"/>
<dbReference type="InterPro" id="IPR039793">
    <property type="entry name" value="UROS/Hem4"/>
</dbReference>
<reference evidence="2 3" key="1">
    <citation type="submission" date="2011-09" db="EMBL/GenBank/DDBJ databases">
        <title>The Genome Sequence of Bacillus smithii 7_3_47FAA.</title>
        <authorList>
            <consortium name="The Broad Institute Genome Sequencing Platform"/>
            <person name="Earl A."/>
            <person name="Ward D."/>
            <person name="Feldgarden M."/>
            <person name="Gevers D."/>
            <person name="Daigneault M."/>
            <person name="Strauss J."/>
            <person name="Allen-Vercoe E."/>
            <person name="Young S.K."/>
            <person name="Zeng Q."/>
            <person name="Gargeya S."/>
            <person name="Fitzgerald M."/>
            <person name="Haas B."/>
            <person name="Abouelleil A."/>
            <person name="Alvarado L."/>
            <person name="Arachchi H.M."/>
            <person name="Berlin A."/>
            <person name="Brown A."/>
            <person name="Chapman S.B."/>
            <person name="Chen Z."/>
            <person name="Dunbar C."/>
            <person name="Freedman E."/>
            <person name="Gearin G."/>
            <person name="Goldberg J."/>
            <person name="Griggs A."/>
            <person name="Gujja S."/>
            <person name="Heiman D."/>
            <person name="Howarth C."/>
            <person name="Larson L."/>
            <person name="Lui A."/>
            <person name="MacDonald P.J.P."/>
            <person name="Montmayeur A."/>
            <person name="Murphy C."/>
            <person name="Neiman D."/>
            <person name="Pearson M."/>
            <person name="Priest M."/>
            <person name="Roberts A."/>
            <person name="Saif S."/>
            <person name="Shea T."/>
            <person name="Shenoy N."/>
            <person name="Sisk P."/>
            <person name="Stolte C."/>
            <person name="Sykes S."/>
            <person name="Wortman J."/>
            <person name="Nusbaum C."/>
            <person name="Birren B."/>
        </authorList>
    </citation>
    <scope>NUCLEOTIDE SEQUENCE [LARGE SCALE GENOMIC DNA]</scope>
    <source>
        <strain evidence="2 3">7_3_47FAA</strain>
    </source>
</reference>
<dbReference type="SUPFAM" id="SSF69618">
    <property type="entry name" value="HemD-like"/>
    <property type="match status" value="1"/>
</dbReference>
<sequence>MGGSLPLAGKQILITRGQKQATGFAAEIEQLGGTPHVVPLIAFQPVHDQREEEFLRRLEMFDWVIFTSKNGVDFFFQILSERAIKPQKSLLAKFAVVGAKTEQALNKHGFHADFVPDRYTADEFVRCIQNGRFRAERALIPKGNLSKESIARALRSTGASAEEWIVYETIFPKESEEKLVSLLNHDILDVACFTSPSTVRHFMRVVEEHQLKRHLTRILFASIGPVTSKELRQYRLPVHICPGEYTMDALLEEICAFFKKEET</sequence>
<dbReference type="Proteomes" id="UP000011747">
    <property type="component" value="Unassembled WGS sequence"/>
</dbReference>
<comment type="caution">
    <text evidence="2">The sequence shown here is derived from an EMBL/GenBank/DDBJ whole genome shotgun (WGS) entry which is preliminary data.</text>
</comment>
<dbReference type="PANTHER" id="PTHR40082">
    <property type="entry name" value="BLR5956 PROTEIN"/>
    <property type="match status" value="1"/>
</dbReference>
<evidence type="ECO:0000313" key="3">
    <source>
        <dbReference type="Proteomes" id="UP000011747"/>
    </source>
</evidence>
<proteinExistence type="predicted"/>
<evidence type="ECO:0000313" key="2">
    <source>
        <dbReference type="EMBL" id="EHL73391.1"/>
    </source>
</evidence>
<dbReference type="CDD" id="cd06578">
    <property type="entry name" value="HemD"/>
    <property type="match status" value="1"/>
</dbReference>
<evidence type="ECO:0000259" key="1">
    <source>
        <dbReference type="Pfam" id="PF02602"/>
    </source>
</evidence>
<dbReference type="GO" id="GO:0006780">
    <property type="term" value="P:uroporphyrinogen III biosynthetic process"/>
    <property type="evidence" value="ECO:0007669"/>
    <property type="project" value="InterPro"/>
</dbReference>
<dbReference type="InterPro" id="IPR036108">
    <property type="entry name" value="4pyrrol_syn_uPrphyn_synt_sf"/>
</dbReference>
<gene>
    <name evidence="2" type="ORF">HMPREF1015_00444</name>
</gene>
<protein>
    <recommendedName>
        <fullName evidence="1">Tetrapyrrole biosynthesis uroporphyrinogen III synthase domain-containing protein</fullName>
    </recommendedName>
</protein>
<dbReference type="PANTHER" id="PTHR40082:SF1">
    <property type="entry name" value="BLR5956 PROTEIN"/>
    <property type="match status" value="1"/>
</dbReference>
<dbReference type="PATRIC" id="fig|665952.3.peg.3367"/>